<evidence type="ECO:0000256" key="5">
    <source>
        <dbReference type="ARBA" id="ARBA00022679"/>
    </source>
</evidence>
<organism evidence="8 9">
    <name type="scientific">Nesterenkonia sandarakina</name>
    <dbReference type="NCBI Taxonomy" id="272918"/>
    <lineage>
        <taxon>Bacteria</taxon>
        <taxon>Bacillati</taxon>
        <taxon>Actinomycetota</taxon>
        <taxon>Actinomycetes</taxon>
        <taxon>Micrococcales</taxon>
        <taxon>Micrococcaceae</taxon>
        <taxon>Nesterenkonia</taxon>
    </lineage>
</organism>
<keyword evidence="4" id="KW-0032">Aminotransferase</keyword>
<dbReference type="PANTHER" id="PTHR42790:SF19">
    <property type="entry name" value="KYNURENINE_ALPHA-AMINOADIPATE AMINOTRANSFERASE, MITOCHONDRIAL"/>
    <property type="match status" value="1"/>
</dbReference>
<dbReference type="Proteomes" id="UP000238217">
    <property type="component" value="Unassembled WGS sequence"/>
</dbReference>
<reference evidence="8 9" key="1">
    <citation type="submission" date="2018-03" db="EMBL/GenBank/DDBJ databases">
        <title>Comparative analysis of microorganisms from saline springs in Andes Mountain Range, Colombia.</title>
        <authorList>
            <person name="Rubin E."/>
        </authorList>
    </citation>
    <scope>NUCLEOTIDE SEQUENCE [LARGE SCALE GENOMIC DNA]</scope>
    <source>
        <strain evidence="8 9">CG 35</strain>
    </source>
</reference>
<keyword evidence="6" id="KW-0663">Pyridoxal phosphate</keyword>
<evidence type="ECO:0000259" key="7">
    <source>
        <dbReference type="Pfam" id="PF00155"/>
    </source>
</evidence>
<comment type="caution">
    <text evidence="8">The sequence shown here is derived from an EMBL/GenBank/DDBJ whole genome shotgun (WGS) entry which is preliminary data.</text>
</comment>
<dbReference type="OrthoDB" id="199743at2"/>
<keyword evidence="5" id="KW-0808">Transferase</keyword>
<keyword evidence="8" id="KW-0238">DNA-binding</keyword>
<proteinExistence type="inferred from homology"/>
<comment type="cofactor">
    <cofactor evidence="1">
        <name>pyridoxal 5'-phosphate</name>
        <dbReference type="ChEBI" id="CHEBI:597326"/>
    </cofactor>
</comment>
<keyword evidence="9" id="KW-1185">Reference proteome</keyword>
<dbReference type="GO" id="GO:0003677">
    <property type="term" value="F:DNA binding"/>
    <property type="evidence" value="ECO:0007669"/>
    <property type="project" value="UniProtKB-KW"/>
</dbReference>
<dbReference type="AlphaFoldDB" id="A0A2T0YR70"/>
<evidence type="ECO:0000313" key="8">
    <source>
        <dbReference type="EMBL" id="PRZ18057.1"/>
    </source>
</evidence>
<dbReference type="FunFam" id="3.40.640.10:FF:000053">
    <property type="entry name" value="Aminotransferase, class I"/>
    <property type="match status" value="1"/>
</dbReference>
<dbReference type="Gene3D" id="3.40.640.10">
    <property type="entry name" value="Type I PLP-dependent aspartate aminotransferase-like (Major domain)"/>
    <property type="match status" value="1"/>
</dbReference>
<dbReference type="GO" id="GO:0030170">
    <property type="term" value="F:pyridoxal phosphate binding"/>
    <property type="evidence" value="ECO:0007669"/>
    <property type="project" value="InterPro"/>
</dbReference>
<gene>
    <name evidence="8" type="ORF">BCL67_10341</name>
</gene>
<comment type="similarity">
    <text evidence="2">Belongs to the class-I pyridoxal-phosphate-dependent aminotransferase family.</text>
</comment>
<dbReference type="InterPro" id="IPR050859">
    <property type="entry name" value="Class-I_PLP-dep_aminotransf"/>
</dbReference>
<evidence type="ECO:0000256" key="4">
    <source>
        <dbReference type="ARBA" id="ARBA00022576"/>
    </source>
</evidence>
<evidence type="ECO:0000256" key="6">
    <source>
        <dbReference type="ARBA" id="ARBA00022898"/>
    </source>
</evidence>
<dbReference type="GO" id="GO:1901605">
    <property type="term" value="P:alpha-amino acid metabolic process"/>
    <property type="evidence" value="ECO:0007669"/>
    <property type="project" value="TreeGrafter"/>
</dbReference>
<evidence type="ECO:0000256" key="1">
    <source>
        <dbReference type="ARBA" id="ARBA00001933"/>
    </source>
</evidence>
<evidence type="ECO:0000256" key="3">
    <source>
        <dbReference type="ARBA" id="ARBA00011738"/>
    </source>
</evidence>
<evidence type="ECO:0000256" key="2">
    <source>
        <dbReference type="ARBA" id="ARBA00007441"/>
    </source>
</evidence>
<name>A0A2T0YR70_9MICC</name>
<dbReference type="RefSeq" id="WP_106121964.1">
    <property type="nucleotide sequence ID" value="NZ_PVTY01000003.1"/>
</dbReference>
<evidence type="ECO:0000313" key="9">
    <source>
        <dbReference type="Proteomes" id="UP000238217"/>
    </source>
</evidence>
<dbReference type="InterPro" id="IPR004839">
    <property type="entry name" value="Aminotransferase_I/II_large"/>
</dbReference>
<dbReference type="Gene3D" id="3.90.1150.10">
    <property type="entry name" value="Aspartate Aminotransferase, domain 1"/>
    <property type="match status" value="1"/>
</dbReference>
<dbReference type="Pfam" id="PF00155">
    <property type="entry name" value="Aminotran_1_2"/>
    <property type="match status" value="1"/>
</dbReference>
<dbReference type="GO" id="GO:0008483">
    <property type="term" value="F:transaminase activity"/>
    <property type="evidence" value="ECO:0007669"/>
    <property type="project" value="UniProtKB-KW"/>
</dbReference>
<protein>
    <submittedName>
        <fullName evidence="8">DNA-binding transcriptional MocR family regulator</fullName>
    </submittedName>
</protein>
<dbReference type="PANTHER" id="PTHR42790">
    <property type="entry name" value="AMINOTRANSFERASE"/>
    <property type="match status" value="1"/>
</dbReference>
<sequence length="398" mass="43689">MEHHFAQRIRRVRPSAIRQLLQLGDDPSITSFGGGYPDPGLFPVAQLREVYDHVLREQGRTALQYTGTAGIPALRAQIAERMVRDGSTCGADDVLVLQGAQQGLDLVAKLLINPGDAIVTENPTFLGALVAFNPYEPDYAPVALDEDGMDMESLEQVLADTPRAKFIYAIPDFQNPTGVTLSTQRRHRLLELAHEHDLIVLEDTPYRELRFEGEQLPTLHSLDTEGRVIHLGSFSKTLAPGLRMGYAVAHRSILAKLELLKLAADTQSSTLNMTATARFLTEFDLDAHLEAVRPAYRAKRDAMVGAMAESFPAGVQFTRPEGGLFTWVTFPEGFDAAGFMAEQVLPKARVAYVPGETFFPTTSPATQASHYARFSYASVPHEQMVAGIRRLGDLLAAS</sequence>
<dbReference type="EMBL" id="PVTY01000003">
    <property type="protein sequence ID" value="PRZ18057.1"/>
    <property type="molecule type" value="Genomic_DNA"/>
</dbReference>
<dbReference type="CDD" id="cd00609">
    <property type="entry name" value="AAT_like"/>
    <property type="match status" value="1"/>
</dbReference>
<comment type="subunit">
    <text evidence="3">Homodimer.</text>
</comment>
<dbReference type="InterPro" id="IPR015421">
    <property type="entry name" value="PyrdxlP-dep_Trfase_major"/>
</dbReference>
<feature type="domain" description="Aminotransferase class I/classII large" evidence="7">
    <location>
        <begin position="47"/>
        <end position="390"/>
    </location>
</feature>
<dbReference type="SUPFAM" id="SSF53383">
    <property type="entry name" value="PLP-dependent transferases"/>
    <property type="match status" value="1"/>
</dbReference>
<accession>A0A2T0YR70</accession>
<dbReference type="InterPro" id="IPR015424">
    <property type="entry name" value="PyrdxlP-dep_Trfase"/>
</dbReference>
<dbReference type="InterPro" id="IPR015422">
    <property type="entry name" value="PyrdxlP-dep_Trfase_small"/>
</dbReference>